<dbReference type="AlphaFoldDB" id="A0A6A5WQS9"/>
<evidence type="ECO:0000313" key="2">
    <source>
        <dbReference type="EMBL" id="KAF2003418.1"/>
    </source>
</evidence>
<reference evidence="2" key="1">
    <citation type="journal article" date="2020" name="Stud. Mycol.">
        <title>101 Dothideomycetes genomes: a test case for predicting lifestyles and emergence of pathogens.</title>
        <authorList>
            <person name="Haridas S."/>
            <person name="Albert R."/>
            <person name="Binder M."/>
            <person name="Bloem J."/>
            <person name="Labutti K."/>
            <person name="Salamov A."/>
            <person name="Andreopoulos B."/>
            <person name="Baker S."/>
            <person name="Barry K."/>
            <person name="Bills G."/>
            <person name="Bluhm B."/>
            <person name="Cannon C."/>
            <person name="Castanera R."/>
            <person name="Culley D."/>
            <person name="Daum C."/>
            <person name="Ezra D."/>
            <person name="Gonzalez J."/>
            <person name="Henrissat B."/>
            <person name="Kuo A."/>
            <person name="Liang C."/>
            <person name="Lipzen A."/>
            <person name="Lutzoni F."/>
            <person name="Magnuson J."/>
            <person name="Mondo S."/>
            <person name="Nolan M."/>
            <person name="Ohm R."/>
            <person name="Pangilinan J."/>
            <person name="Park H.-J."/>
            <person name="Ramirez L."/>
            <person name="Alfaro M."/>
            <person name="Sun H."/>
            <person name="Tritt A."/>
            <person name="Yoshinaga Y."/>
            <person name="Zwiers L.-H."/>
            <person name="Turgeon B."/>
            <person name="Goodwin S."/>
            <person name="Spatafora J."/>
            <person name="Crous P."/>
            <person name="Grigoriev I."/>
        </authorList>
    </citation>
    <scope>NUCLEOTIDE SEQUENCE</scope>
    <source>
        <strain evidence="2">CBS 123094</strain>
    </source>
</reference>
<feature type="region of interest" description="Disordered" evidence="1">
    <location>
        <begin position="99"/>
        <end position="125"/>
    </location>
</feature>
<dbReference type="Proteomes" id="UP000799779">
    <property type="component" value="Unassembled WGS sequence"/>
</dbReference>
<accession>A0A6A5WQS9</accession>
<evidence type="ECO:0000313" key="3">
    <source>
        <dbReference type="Proteomes" id="UP000799779"/>
    </source>
</evidence>
<organism evidence="2 3">
    <name type="scientific">Amniculicola lignicola CBS 123094</name>
    <dbReference type="NCBI Taxonomy" id="1392246"/>
    <lineage>
        <taxon>Eukaryota</taxon>
        <taxon>Fungi</taxon>
        <taxon>Dikarya</taxon>
        <taxon>Ascomycota</taxon>
        <taxon>Pezizomycotina</taxon>
        <taxon>Dothideomycetes</taxon>
        <taxon>Pleosporomycetidae</taxon>
        <taxon>Pleosporales</taxon>
        <taxon>Amniculicolaceae</taxon>
        <taxon>Amniculicola</taxon>
    </lineage>
</organism>
<proteinExistence type="predicted"/>
<sequence length="125" mass="13863">MLNTGRTMTLKESLSNTAIRLGHTINRNPPSQGLHWTLGGMKKYFSIAPDQSFSLVLFNTLTMTWAMTPLAPKVAPSRLSPPRYYSRGSRFVSMFITPRTSSSPKSAFSEMANSNIPKTSSSLQF</sequence>
<dbReference type="EMBL" id="ML977572">
    <property type="protein sequence ID" value="KAF2003418.1"/>
    <property type="molecule type" value="Genomic_DNA"/>
</dbReference>
<evidence type="ECO:0000256" key="1">
    <source>
        <dbReference type="SAM" id="MobiDB-lite"/>
    </source>
</evidence>
<keyword evidence="3" id="KW-1185">Reference proteome</keyword>
<protein>
    <submittedName>
        <fullName evidence="2">Uncharacterized protein</fullName>
    </submittedName>
</protein>
<gene>
    <name evidence="2" type="ORF">P154DRAFT_86283</name>
</gene>
<name>A0A6A5WQS9_9PLEO</name>